<evidence type="ECO:0000313" key="1">
    <source>
        <dbReference type="EMBL" id="GAA4826981.1"/>
    </source>
</evidence>
<dbReference type="Pfam" id="PF12771">
    <property type="entry name" value="SusD-like_2"/>
    <property type="match status" value="1"/>
</dbReference>
<dbReference type="EMBL" id="BAABJX010000017">
    <property type="protein sequence ID" value="GAA4826981.1"/>
    <property type="molecule type" value="Genomic_DNA"/>
</dbReference>
<sequence length="585" mass="66517">MNTIKHTISIGLLTIASVLGLNGCTDHFDELNSNPNATTDIEPKYLLSRAMVKGVGDYTTYYYTQHYASFLSQYFTNTNPGHITDAYFHSDPWNATLWSRAYAQSYRGFLGLADHAMKKAHEKELDYQEGQAKILRALWFLRLTDTFGDIPYSEAFSADDAENPILTPRYDEQEAVYTALFLELDEAVQLLSSAEGGARMGGNDLLLNDDLLKWQRFANSLRLRMAMRISLVAPAKAEEEFNKALSATGGVMESNLDNVGLLTDPAGPAGFQHMNPLKVNANQFPRWYRVSETAVHYLETLNDPRIERYAAPRLDYLKGLNTTLAQINSDALSPEEQQFHAEAKAATQTRVSLFEKPYGYMDQVESFLGEQGISLADQKRYKGVRNGQSPSTLSQMQDQLNDYSELGEYLRQDDFKIYLITYPEVCFLKAEAALRFQNDAVTASVEYEKGVRASMDMYAIPELTEDDTNRYEAYLNGPAAFKSTGSTEEQIAQVITQKWIANYSNGFEAWAEWRRTGYPQLFQINSTGDTEGVLPRRWMYIIDEFRYNQESVEAASERIGGNTMMQPMWWDSQYKDKPAHWDLME</sequence>
<dbReference type="RefSeq" id="WP_345369668.1">
    <property type="nucleotide sequence ID" value="NZ_BAABJX010000017.1"/>
</dbReference>
<gene>
    <name evidence="1" type="ORF">GCM10023331_09660</name>
</gene>
<comment type="caution">
    <text evidence="1">The sequence shown here is derived from an EMBL/GenBank/DDBJ whole genome shotgun (WGS) entry which is preliminary data.</text>
</comment>
<dbReference type="InterPro" id="IPR011990">
    <property type="entry name" value="TPR-like_helical_dom_sf"/>
</dbReference>
<dbReference type="Pfam" id="PF12741">
    <property type="entry name" value="SusD-like"/>
    <property type="match status" value="1"/>
</dbReference>
<dbReference type="Proteomes" id="UP001500298">
    <property type="component" value="Unassembled WGS sequence"/>
</dbReference>
<dbReference type="InterPro" id="IPR041662">
    <property type="entry name" value="SusD-like_2"/>
</dbReference>
<evidence type="ECO:0000313" key="2">
    <source>
        <dbReference type="Proteomes" id="UP001500298"/>
    </source>
</evidence>
<keyword evidence="2" id="KW-1185">Reference proteome</keyword>
<dbReference type="SUPFAM" id="SSF48452">
    <property type="entry name" value="TPR-like"/>
    <property type="match status" value="1"/>
</dbReference>
<proteinExistence type="predicted"/>
<keyword evidence="1" id="KW-0449">Lipoprotein</keyword>
<dbReference type="Gene3D" id="1.25.40.390">
    <property type="match status" value="2"/>
</dbReference>
<organism evidence="1 2">
    <name type="scientific">Algivirga pacifica</name>
    <dbReference type="NCBI Taxonomy" id="1162670"/>
    <lineage>
        <taxon>Bacteria</taxon>
        <taxon>Pseudomonadati</taxon>
        <taxon>Bacteroidota</taxon>
        <taxon>Cytophagia</taxon>
        <taxon>Cytophagales</taxon>
        <taxon>Flammeovirgaceae</taxon>
        <taxon>Algivirga</taxon>
    </lineage>
</organism>
<name>A0ABP9D9A8_9BACT</name>
<dbReference type="InterPro" id="IPR024302">
    <property type="entry name" value="SusD-like"/>
</dbReference>
<protein>
    <submittedName>
        <fullName evidence="1">SusD/RagB family nutrient-binding outer membrane lipoprotein</fullName>
    </submittedName>
</protein>
<reference evidence="2" key="1">
    <citation type="journal article" date="2019" name="Int. J. Syst. Evol. Microbiol.">
        <title>The Global Catalogue of Microorganisms (GCM) 10K type strain sequencing project: providing services to taxonomists for standard genome sequencing and annotation.</title>
        <authorList>
            <consortium name="The Broad Institute Genomics Platform"/>
            <consortium name="The Broad Institute Genome Sequencing Center for Infectious Disease"/>
            <person name="Wu L."/>
            <person name="Ma J."/>
        </authorList>
    </citation>
    <scope>NUCLEOTIDE SEQUENCE [LARGE SCALE GENOMIC DNA]</scope>
    <source>
        <strain evidence="2">JCM 18326</strain>
    </source>
</reference>
<accession>A0ABP9D9A8</accession>